<dbReference type="OrthoDB" id="4566193at2"/>
<dbReference type="EMBL" id="FUYB01000021">
    <property type="protein sequence ID" value="SKA91962.1"/>
    <property type="molecule type" value="Genomic_DNA"/>
</dbReference>
<dbReference type="RefSeq" id="WP_078923770.1">
    <property type="nucleotide sequence ID" value="NZ_FUYB01000021.1"/>
</dbReference>
<feature type="domain" description="Trypsin-co-occurring" evidence="2">
    <location>
        <begin position="7"/>
        <end position="92"/>
    </location>
</feature>
<gene>
    <name evidence="3" type="ORF">SAMN02745130_03327</name>
</gene>
<sequence length="111" mass="11819">MSTGSRQLVEIITALRSDIEAAITEGEGKAVRFDLEEVEVELHTQITKSGKGVAGVEVEFKVLGFDLGKASGEGTGSVAKENAHTIRLKLKPSINDPKTGKSKAIRLNAED</sequence>
<reference evidence="3 4" key="1">
    <citation type="submission" date="2017-02" db="EMBL/GenBank/DDBJ databases">
        <authorList>
            <person name="Peterson S.W."/>
        </authorList>
    </citation>
    <scope>NUCLEOTIDE SEQUENCE [LARGE SCALE GENOMIC DNA]</scope>
    <source>
        <strain evidence="3 4">ATCC 49788</strain>
    </source>
</reference>
<dbReference type="Pfam" id="PF19631">
    <property type="entry name" value="Trypco2"/>
    <property type="match status" value="1"/>
</dbReference>
<dbReference type="STRING" id="92487.SAMN02745130_03327"/>
<evidence type="ECO:0000259" key="2">
    <source>
        <dbReference type="Pfam" id="PF19631"/>
    </source>
</evidence>
<evidence type="ECO:0000313" key="3">
    <source>
        <dbReference type="EMBL" id="SKA91962.1"/>
    </source>
</evidence>
<dbReference type="Proteomes" id="UP000190460">
    <property type="component" value="Unassembled WGS sequence"/>
</dbReference>
<evidence type="ECO:0000256" key="1">
    <source>
        <dbReference type="SAM" id="MobiDB-lite"/>
    </source>
</evidence>
<feature type="region of interest" description="Disordered" evidence="1">
    <location>
        <begin position="92"/>
        <end position="111"/>
    </location>
</feature>
<proteinExistence type="predicted"/>
<evidence type="ECO:0000313" key="4">
    <source>
        <dbReference type="Proteomes" id="UP000190460"/>
    </source>
</evidence>
<dbReference type="AlphaFoldDB" id="A0A1T4XQY7"/>
<dbReference type="InterPro" id="IPR045608">
    <property type="entry name" value="Trypco2"/>
</dbReference>
<organism evidence="3 4">
    <name type="scientific">Thiothrix eikelboomii</name>
    <dbReference type="NCBI Taxonomy" id="92487"/>
    <lineage>
        <taxon>Bacteria</taxon>
        <taxon>Pseudomonadati</taxon>
        <taxon>Pseudomonadota</taxon>
        <taxon>Gammaproteobacteria</taxon>
        <taxon>Thiotrichales</taxon>
        <taxon>Thiotrichaceae</taxon>
        <taxon>Thiothrix</taxon>
    </lineage>
</organism>
<protein>
    <recommendedName>
        <fullName evidence="2">Trypsin-co-occurring domain-containing protein</fullName>
    </recommendedName>
</protein>
<accession>A0A1T4XQY7</accession>
<name>A0A1T4XQY7_9GAMM</name>
<keyword evidence="4" id="KW-1185">Reference proteome</keyword>